<feature type="compositionally biased region" description="Basic residues" evidence="2">
    <location>
        <begin position="73"/>
        <end position="96"/>
    </location>
</feature>
<feature type="region of interest" description="Disordered" evidence="2">
    <location>
        <begin position="168"/>
        <end position="189"/>
    </location>
</feature>
<evidence type="ECO:0000313" key="5">
    <source>
        <dbReference type="Ensembl" id="ENSCCRP00010088012.1"/>
    </source>
</evidence>
<proteinExistence type="inferred from homology"/>
<dbReference type="PANTHER" id="PTHR12072">
    <property type="entry name" value="CWF19, CELL CYCLE CONTROL PROTEIN"/>
    <property type="match status" value="1"/>
</dbReference>
<evidence type="ECO:0000259" key="3">
    <source>
        <dbReference type="Pfam" id="PF04676"/>
    </source>
</evidence>
<comment type="similarity">
    <text evidence="1">Belongs to the CWF19 family.</text>
</comment>
<dbReference type="InterPro" id="IPR006768">
    <property type="entry name" value="Cwf19-like_C_dom-1"/>
</dbReference>
<accession>A0A8C1N9Q9</accession>
<feature type="compositionally biased region" description="Basic and acidic residues" evidence="2">
    <location>
        <begin position="16"/>
        <end position="52"/>
    </location>
</feature>
<dbReference type="InterPro" id="IPR036265">
    <property type="entry name" value="HIT-like_sf"/>
</dbReference>
<dbReference type="Proteomes" id="UP000694427">
    <property type="component" value="Unplaced"/>
</dbReference>
<evidence type="ECO:0000313" key="6">
    <source>
        <dbReference type="Proteomes" id="UP000694427"/>
    </source>
</evidence>
<feature type="region of interest" description="Disordered" evidence="2">
    <location>
        <begin position="490"/>
        <end position="559"/>
    </location>
</feature>
<name>A0A8C1N9Q9_CYPCA</name>
<feature type="compositionally biased region" description="Basic and acidic residues" evidence="2">
    <location>
        <begin position="255"/>
        <end position="348"/>
    </location>
</feature>
<feature type="region of interest" description="Disordered" evidence="2">
    <location>
        <begin position="199"/>
        <end position="218"/>
    </location>
</feature>
<feature type="compositionally biased region" description="Low complexity" evidence="2">
    <location>
        <begin position="355"/>
        <end position="365"/>
    </location>
</feature>
<dbReference type="InterPro" id="IPR040194">
    <property type="entry name" value="Cwf19-like"/>
</dbReference>
<dbReference type="AlphaFoldDB" id="A0A8C1N9Q9"/>
<feature type="compositionally biased region" description="Acidic residues" evidence="2">
    <location>
        <begin position="450"/>
        <end position="464"/>
    </location>
</feature>
<feature type="domain" description="Cwf19-like protein C-terminal" evidence="3">
    <location>
        <begin position="722"/>
        <end position="765"/>
    </location>
</feature>
<feature type="domain" description="Cwf19-like C-terminal" evidence="4">
    <location>
        <begin position="640"/>
        <end position="710"/>
    </location>
</feature>
<evidence type="ECO:0000259" key="4">
    <source>
        <dbReference type="Pfam" id="PF04677"/>
    </source>
</evidence>
<feature type="region of interest" description="Disordered" evidence="2">
    <location>
        <begin position="1"/>
        <end position="145"/>
    </location>
</feature>
<reference evidence="5" key="2">
    <citation type="submission" date="2025-09" db="UniProtKB">
        <authorList>
            <consortium name="Ensembl"/>
        </authorList>
    </citation>
    <scope>IDENTIFICATION</scope>
</reference>
<dbReference type="GO" id="GO:0000398">
    <property type="term" value="P:mRNA splicing, via spliceosome"/>
    <property type="evidence" value="ECO:0007669"/>
    <property type="project" value="TreeGrafter"/>
</dbReference>
<feature type="region of interest" description="Disordered" evidence="2">
    <location>
        <begin position="251"/>
        <end position="465"/>
    </location>
</feature>
<evidence type="ECO:0000256" key="2">
    <source>
        <dbReference type="SAM" id="MobiDB-lite"/>
    </source>
</evidence>
<dbReference type="Pfam" id="PF04677">
    <property type="entry name" value="CwfJ_C_1"/>
    <property type="match status" value="1"/>
</dbReference>
<dbReference type="InterPro" id="IPR006767">
    <property type="entry name" value="Cwf19-like_C_dom-2"/>
</dbReference>
<feature type="compositionally biased region" description="Acidic residues" evidence="2">
    <location>
        <begin position="108"/>
        <end position="117"/>
    </location>
</feature>
<evidence type="ECO:0000256" key="1">
    <source>
        <dbReference type="ARBA" id="ARBA00006795"/>
    </source>
</evidence>
<feature type="compositionally biased region" description="Basic and acidic residues" evidence="2">
    <location>
        <begin position="622"/>
        <end position="641"/>
    </location>
</feature>
<organism evidence="5 6">
    <name type="scientific">Cyprinus carpio</name>
    <name type="common">Common carp</name>
    <dbReference type="NCBI Taxonomy" id="7962"/>
    <lineage>
        <taxon>Eukaryota</taxon>
        <taxon>Metazoa</taxon>
        <taxon>Chordata</taxon>
        <taxon>Craniata</taxon>
        <taxon>Vertebrata</taxon>
        <taxon>Euteleostomi</taxon>
        <taxon>Actinopterygii</taxon>
        <taxon>Neopterygii</taxon>
        <taxon>Teleostei</taxon>
        <taxon>Ostariophysi</taxon>
        <taxon>Cypriniformes</taxon>
        <taxon>Cyprinidae</taxon>
        <taxon>Cyprininae</taxon>
        <taxon>Cyprinus</taxon>
    </lineage>
</organism>
<sequence length="769" mass="88217">MAAYSGSFESANSIKSRKEAKREERELVLQQAKEKYEKEERRKAERRARGEDTWMLPDVDLRLQQIGQEHTVKNKKKKKEKKAKKSKKEKKKKAKKETKDEEGASCDSSEDSEDEWVEAQAPSGGGDKACKAEHEATPAVSSASANQRDEWMTFDFLAMKTTSLAERRAQKEAEKEAERQKAEAIEQAGLHRLELNPYWKDGGSGLPPEDTSSTAVKKVVNDGGVSWLRKSYQRMKEQADREQRSLESVVAERYGSMEEFQKKLREAEEAAYGERREERGERRGDRERWRRDDRGEGRERWRRGDREERRRDRSPHAERERERDFERGPRGRDERPPRSRPDPDEERHSQRHNTSSLSSLKFLKPSEPDEDMSGGAGFRKAGPKGSTSNQSAGFRKPVVDDDDGVVPAWRKSSAVQDPTETPIPQKHTEKSAAPLEESKTTTSSTVSSSESEEEEEEEVILTDEEMNKLGAKLVKAELMGNTALVEKLKAQMQAARRAKENRAQRRAQNKPVSAPTDSEKDMVLFRTDPSGRAWPVKAPSQPQEPRGGRRKQKAIETHQDGERMRYFEDDDGMDLREMVRREKMSSAEDQNALYSRMAAKMMGKTDGDNYTLDDMFVSSAAQRERSGRDEERQRNKAVQETRRLAGQMEKCRHCFDSPELPKHLIAAVGNKVYLCLPNSVSLTEGHCLIVPIQHHTAATGLDEDIWSEIQVQTLQTHLMCLHQEILGGMLDLEPRRWRKPIRENFDDQRKKVLKFAQWWKAFDCTKTDS</sequence>
<dbReference type="PANTHER" id="PTHR12072:SF5">
    <property type="entry name" value="CWF19-LIKE PROTEIN 2"/>
    <property type="match status" value="1"/>
</dbReference>
<feature type="region of interest" description="Disordered" evidence="2">
    <location>
        <begin position="621"/>
        <end position="641"/>
    </location>
</feature>
<keyword evidence="6" id="KW-1185">Reference proteome</keyword>
<dbReference type="GO" id="GO:0071014">
    <property type="term" value="C:post-mRNA release spliceosomal complex"/>
    <property type="evidence" value="ECO:0007669"/>
    <property type="project" value="TreeGrafter"/>
</dbReference>
<dbReference type="SUPFAM" id="SSF54197">
    <property type="entry name" value="HIT-like"/>
    <property type="match status" value="1"/>
</dbReference>
<reference evidence="5" key="1">
    <citation type="submission" date="2025-08" db="UniProtKB">
        <authorList>
            <consortium name="Ensembl"/>
        </authorList>
    </citation>
    <scope>IDENTIFICATION</scope>
</reference>
<protein>
    <submittedName>
        <fullName evidence="5">CWF19 like cell cycle control factor 2</fullName>
    </submittedName>
</protein>
<dbReference type="Ensembl" id="ENSCCRT00010097586.1">
    <property type="protein sequence ID" value="ENSCCRP00010088012.1"/>
    <property type="gene ID" value="ENSCCRG00010038429.1"/>
</dbReference>
<dbReference type="Pfam" id="PF04676">
    <property type="entry name" value="CwfJ_C_2"/>
    <property type="match status" value="1"/>
</dbReference>
<feature type="compositionally biased region" description="Low complexity" evidence="2">
    <location>
        <begin position="440"/>
        <end position="449"/>
    </location>
</feature>